<organism evidence="2 3">
    <name type="scientific">Blumeria graminis f. sp. triticale</name>
    <dbReference type="NCBI Taxonomy" id="1689686"/>
    <lineage>
        <taxon>Eukaryota</taxon>
        <taxon>Fungi</taxon>
        <taxon>Dikarya</taxon>
        <taxon>Ascomycota</taxon>
        <taxon>Pezizomycotina</taxon>
        <taxon>Leotiomycetes</taxon>
        <taxon>Erysiphales</taxon>
        <taxon>Erysiphaceae</taxon>
        <taxon>Blumeria</taxon>
    </lineage>
</organism>
<reference evidence="2" key="1">
    <citation type="submission" date="2020-10" db="EMBL/GenBank/DDBJ databases">
        <authorList>
            <person name="Muller C M."/>
        </authorList>
    </citation>
    <scope>NUCLEOTIDE SEQUENCE</scope>
    <source>
        <strain evidence="2">THUN-12</strain>
    </source>
</reference>
<name>A0A9W4D0C9_BLUGR</name>
<evidence type="ECO:0000313" key="3">
    <source>
        <dbReference type="Proteomes" id="UP000683417"/>
    </source>
</evidence>
<evidence type="ECO:0000313" key="2">
    <source>
        <dbReference type="EMBL" id="CAD6501796.1"/>
    </source>
</evidence>
<accession>A0A9W4D0C9</accession>
<dbReference type="Proteomes" id="UP000683417">
    <property type="component" value="Unassembled WGS sequence"/>
</dbReference>
<feature type="region of interest" description="Disordered" evidence="1">
    <location>
        <begin position="1"/>
        <end position="28"/>
    </location>
</feature>
<comment type="caution">
    <text evidence="2">The sequence shown here is derived from an EMBL/GenBank/DDBJ whole genome shotgun (WGS) entry which is preliminary data.</text>
</comment>
<sequence length="105" mass="12020">MSERSEPATIAGANKKLREHIDQQNESNDRIKQQFEKLESLVCSQTDIAIHQAEQSKKTAERMVRIEAMLYDMKASLKAIQSRSQLIKLSMSDTSDPTKERPRQS</sequence>
<protein>
    <submittedName>
        <fullName evidence="2">BgTH12-02042</fullName>
    </submittedName>
</protein>
<proteinExistence type="predicted"/>
<dbReference type="EMBL" id="CAJHIT010000005">
    <property type="protein sequence ID" value="CAD6501796.1"/>
    <property type="molecule type" value="Genomic_DNA"/>
</dbReference>
<gene>
    <name evidence="2" type="ORF">BGTH12_LOCUS3154</name>
</gene>
<evidence type="ECO:0000256" key="1">
    <source>
        <dbReference type="SAM" id="MobiDB-lite"/>
    </source>
</evidence>
<dbReference type="AlphaFoldDB" id="A0A9W4D0C9"/>
<feature type="compositionally biased region" description="Basic and acidic residues" evidence="1">
    <location>
        <begin position="19"/>
        <end position="28"/>
    </location>
</feature>